<gene>
    <name evidence="1" type="ORF">ECRASSUSDP1_LOCUS27688</name>
</gene>
<evidence type="ECO:0000313" key="1">
    <source>
        <dbReference type="EMBL" id="CAI2386086.1"/>
    </source>
</evidence>
<comment type="caution">
    <text evidence="1">The sequence shown here is derived from an EMBL/GenBank/DDBJ whole genome shotgun (WGS) entry which is preliminary data.</text>
</comment>
<keyword evidence="2" id="KW-1185">Reference proteome</keyword>
<accession>A0AAD1Y8T1</accession>
<name>A0AAD1Y8T1_EUPCR</name>
<dbReference type="Proteomes" id="UP001295684">
    <property type="component" value="Unassembled WGS sequence"/>
</dbReference>
<proteinExistence type="predicted"/>
<dbReference type="AlphaFoldDB" id="A0AAD1Y8T1"/>
<reference evidence="1" key="1">
    <citation type="submission" date="2023-07" db="EMBL/GenBank/DDBJ databases">
        <authorList>
            <consortium name="AG Swart"/>
            <person name="Singh M."/>
            <person name="Singh A."/>
            <person name="Seah K."/>
            <person name="Emmerich C."/>
        </authorList>
    </citation>
    <scope>NUCLEOTIDE SEQUENCE</scope>
    <source>
        <strain evidence="1">DP1</strain>
    </source>
</reference>
<sequence length="140" mass="16054">MKPRKVEFTKLPENSNIAGFENCFDFLKDDSLVKKYKSTNQIPCLFSSSDLLADDSKNTPQPIETHKIESYSPFFCIEEDQEMEDKISNSDEIMSEASQESFDRGSYDNKVVSSSRMSRFHSTKATPFFGLLSKKNIPRQ</sequence>
<dbReference type="EMBL" id="CAMPGE010028569">
    <property type="protein sequence ID" value="CAI2386086.1"/>
    <property type="molecule type" value="Genomic_DNA"/>
</dbReference>
<organism evidence="1 2">
    <name type="scientific">Euplotes crassus</name>
    <dbReference type="NCBI Taxonomy" id="5936"/>
    <lineage>
        <taxon>Eukaryota</taxon>
        <taxon>Sar</taxon>
        <taxon>Alveolata</taxon>
        <taxon>Ciliophora</taxon>
        <taxon>Intramacronucleata</taxon>
        <taxon>Spirotrichea</taxon>
        <taxon>Hypotrichia</taxon>
        <taxon>Euplotida</taxon>
        <taxon>Euplotidae</taxon>
        <taxon>Moneuplotes</taxon>
    </lineage>
</organism>
<protein>
    <submittedName>
        <fullName evidence="1">Uncharacterized protein</fullName>
    </submittedName>
</protein>
<evidence type="ECO:0000313" key="2">
    <source>
        <dbReference type="Proteomes" id="UP001295684"/>
    </source>
</evidence>